<gene>
    <name evidence="7" type="ORF">J34TS1_60040</name>
</gene>
<dbReference type="GO" id="GO:0005886">
    <property type="term" value="C:plasma membrane"/>
    <property type="evidence" value="ECO:0007669"/>
    <property type="project" value="TreeGrafter"/>
</dbReference>
<evidence type="ECO:0000256" key="3">
    <source>
        <dbReference type="ARBA" id="ARBA00022960"/>
    </source>
</evidence>
<keyword evidence="3" id="KW-0133">Cell shape</keyword>
<feature type="transmembrane region" description="Helical" evidence="6">
    <location>
        <begin position="309"/>
        <end position="331"/>
    </location>
</feature>
<keyword evidence="4 6" id="KW-1133">Transmembrane helix</keyword>
<dbReference type="PANTHER" id="PTHR30474:SF1">
    <property type="entry name" value="PEPTIDOGLYCAN GLYCOSYLTRANSFERASE MRDB"/>
    <property type="match status" value="1"/>
</dbReference>
<feature type="transmembrane region" description="Helical" evidence="6">
    <location>
        <begin position="15"/>
        <end position="33"/>
    </location>
</feature>
<protein>
    <submittedName>
        <fullName evidence="7">Rod shape-determining protein RodA</fullName>
    </submittedName>
</protein>
<dbReference type="PROSITE" id="PS00428">
    <property type="entry name" value="FTSW_RODA_SPOVE"/>
    <property type="match status" value="1"/>
</dbReference>
<comment type="subcellular location">
    <subcellularLocation>
        <location evidence="1">Membrane</location>
        <topology evidence="1">Multi-pass membrane protein</topology>
    </subcellularLocation>
</comment>
<feature type="transmembrane region" description="Helical" evidence="6">
    <location>
        <begin position="73"/>
        <end position="90"/>
    </location>
</feature>
<name>A0A919YIR5_9BACL</name>
<dbReference type="EMBL" id="BORT01000047">
    <property type="protein sequence ID" value="GIO51239.1"/>
    <property type="molecule type" value="Genomic_DNA"/>
</dbReference>
<evidence type="ECO:0000256" key="2">
    <source>
        <dbReference type="ARBA" id="ARBA00022692"/>
    </source>
</evidence>
<dbReference type="InterPro" id="IPR018365">
    <property type="entry name" value="Cell_cycle_FtsW-rel_CS"/>
</dbReference>
<feature type="transmembrane region" description="Helical" evidence="6">
    <location>
        <begin position="343"/>
        <end position="364"/>
    </location>
</feature>
<dbReference type="GO" id="GO:0051301">
    <property type="term" value="P:cell division"/>
    <property type="evidence" value="ECO:0007669"/>
    <property type="project" value="InterPro"/>
</dbReference>
<reference evidence="7 8" key="1">
    <citation type="submission" date="2021-03" db="EMBL/GenBank/DDBJ databases">
        <title>Antimicrobial resistance genes in bacteria isolated from Japanese honey, and their potential for conferring macrolide and lincosamide resistance in the American foulbrood pathogen Paenibacillus larvae.</title>
        <authorList>
            <person name="Okamoto M."/>
            <person name="Kumagai M."/>
            <person name="Kanamori H."/>
            <person name="Takamatsu D."/>
        </authorList>
    </citation>
    <scope>NUCLEOTIDE SEQUENCE [LARGE SCALE GENOMIC DNA]</scope>
    <source>
        <strain evidence="7 8">J34TS1</strain>
    </source>
</reference>
<sequence length="402" mass="44603">MINFRLLSKLDKSTLFIVCCLVAIGTVAVYRATEGTHLEGLHMSNIYLFAAFCIPMLGLSILDYRILLGKLSYILYGIGIGMLVLVKFAGENINGAARWLNIGHFQLQPSELAKIFTVLLIAHLLGKREGRQLRFVQDLLPIGCVFLIPFILIMDQPDLGTALVFLGIVLSMLWIGNIRSIYMILFIGMVILIICTVLWLYYANYELLSKIVEPHQMSRIQTFLDPTSDPDKSWHVKNAMKAIGTGGLSGSDGAYVRKGFIPYVYSDSIYVVIGEEFGFLGSSVLLILYLALVYRMIHVSMESKELSGTYIVVGFIGMLVFQVSVNIGMHIGILPLTGISLPFISYGGSSLLTNMIAIGLILSVNAHHDEATWRNHDLSKTEKTESVPITKRLMQLGKNKNA</sequence>
<dbReference type="AlphaFoldDB" id="A0A919YIR5"/>
<comment type="caution">
    <text evidence="7">The sequence shown here is derived from an EMBL/GenBank/DDBJ whole genome shotgun (WGS) entry which is preliminary data.</text>
</comment>
<keyword evidence="5 6" id="KW-0472">Membrane</keyword>
<dbReference type="InterPro" id="IPR001182">
    <property type="entry name" value="FtsW/RodA"/>
</dbReference>
<keyword evidence="8" id="KW-1185">Reference proteome</keyword>
<evidence type="ECO:0000256" key="6">
    <source>
        <dbReference type="SAM" id="Phobius"/>
    </source>
</evidence>
<proteinExistence type="predicted"/>
<feature type="transmembrane region" description="Helical" evidence="6">
    <location>
        <begin position="277"/>
        <end position="297"/>
    </location>
</feature>
<dbReference type="Proteomes" id="UP000682811">
    <property type="component" value="Unassembled WGS sequence"/>
</dbReference>
<accession>A0A919YIR5</accession>
<evidence type="ECO:0000256" key="4">
    <source>
        <dbReference type="ARBA" id="ARBA00022989"/>
    </source>
</evidence>
<organism evidence="7 8">
    <name type="scientific">Paenibacillus azoreducens</name>
    <dbReference type="NCBI Taxonomy" id="116718"/>
    <lineage>
        <taxon>Bacteria</taxon>
        <taxon>Bacillati</taxon>
        <taxon>Bacillota</taxon>
        <taxon>Bacilli</taxon>
        <taxon>Bacillales</taxon>
        <taxon>Paenibacillaceae</taxon>
        <taxon>Paenibacillus</taxon>
    </lineage>
</organism>
<feature type="transmembrane region" description="Helical" evidence="6">
    <location>
        <begin position="45"/>
        <end position="67"/>
    </location>
</feature>
<dbReference type="GO" id="GO:0008360">
    <property type="term" value="P:regulation of cell shape"/>
    <property type="evidence" value="ECO:0007669"/>
    <property type="project" value="UniProtKB-KW"/>
</dbReference>
<evidence type="ECO:0000256" key="1">
    <source>
        <dbReference type="ARBA" id="ARBA00004141"/>
    </source>
</evidence>
<dbReference type="RefSeq" id="WP_212981265.1">
    <property type="nucleotide sequence ID" value="NZ_AP025343.1"/>
</dbReference>
<feature type="transmembrane region" description="Helical" evidence="6">
    <location>
        <begin position="135"/>
        <end position="153"/>
    </location>
</feature>
<feature type="transmembrane region" description="Helical" evidence="6">
    <location>
        <begin position="159"/>
        <end position="175"/>
    </location>
</feature>
<feature type="transmembrane region" description="Helical" evidence="6">
    <location>
        <begin position="182"/>
        <end position="202"/>
    </location>
</feature>
<evidence type="ECO:0000313" key="8">
    <source>
        <dbReference type="Proteomes" id="UP000682811"/>
    </source>
</evidence>
<dbReference type="Pfam" id="PF01098">
    <property type="entry name" value="FTSW_RODA_SPOVE"/>
    <property type="match status" value="1"/>
</dbReference>
<dbReference type="GO" id="GO:0032153">
    <property type="term" value="C:cell division site"/>
    <property type="evidence" value="ECO:0007669"/>
    <property type="project" value="TreeGrafter"/>
</dbReference>
<evidence type="ECO:0000313" key="7">
    <source>
        <dbReference type="EMBL" id="GIO51239.1"/>
    </source>
</evidence>
<evidence type="ECO:0000256" key="5">
    <source>
        <dbReference type="ARBA" id="ARBA00023136"/>
    </source>
</evidence>
<dbReference type="PANTHER" id="PTHR30474">
    <property type="entry name" value="CELL CYCLE PROTEIN"/>
    <property type="match status" value="1"/>
</dbReference>
<dbReference type="GO" id="GO:0015648">
    <property type="term" value="F:lipid-linked peptidoglycan transporter activity"/>
    <property type="evidence" value="ECO:0007669"/>
    <property type="project" value="TreeGrafter"/>
</dbReference>
<keyword evidence="2 6" id="KW-0812">Transmembrane</keyword>